<dbReference type="AlphaFoldDB" id="A0A6A4HBD6"/>
<dbReference type="EMBL" id="ML769532">
    <property type="protein sequence ID" value="KAE9395361.1"/>
    <property type="molecule type" value="Genomic_DNA"/>
</dbReference>
<feature type="region of interest" description="Disordered" evidence="1">
    <location>
        <begin position="18"/>
        <end position="67"/>
    </location>
</feature>
<accession>A0A6A4HBD6</accession>
<dbReference type="Proteomes" id="UP000799118">
    <property type="component" value="Unassembled WGS sequence"/>
</dbReference>
<organism evidence="2 3">
    <name type="scientific">Gymnopus androsaceus JB14</name>
    <dbReference type="NCBI Taxonomy" id="1447944"/>
    <lineage>
        <taxon>Eukaryota</taxon>
        <taxon>Fungi</taxon>
        <taxon>Dikarya</taxon>
        <taxon>Basidiomycota</taxon>
        <taxon>Agaricomycotina</taxon>
        <taxon>Agaricomycetes</taxon>
        <taxon>Agaricomycetidae</taxon>
        <taxon>Agaricales</taxon>
        <taxon>Marasmiineae</taxon>
        <taxon>Omphalotaceae</taxon>
        <taxon>Gymnopus</taxon>
    </lineage>
</organism>
<evidence type="ECO:0000256" key="1">
    <source>
        <dbReference type="SAM" id="MobiDB-lite"/>
    </source>
</evidence>
<keyword evidence="3" id="KW-1185">Reference proteome</keyword>
<name>A0A6A4HBD6_9AGAR</name>
<evidence type="ECO:0000313" key="3">
    <source>
        <dbReference type="Proteomes" id="UP000799118"/>
    </source>
</evidence>
<evidence type="ECO:0000313" key="2">
    <source>
        <dbReference type="EMBL" id="KAE9395361.1"/>
    </source>
</evidence>
<sequence>MTLSKIYTFSLLVSLNSRSDNSHGTSEGGFELTFPSTQASVHIPQEASGDSESQEQKGPLAFSELPV</sequence>
<dbReference type="OrthoDB" id="3268841at2759"/>
<gene>
    <name evidence="2" type="ORF">BT96DRAFT_922835</name>
</gene>
<reference evidence="2" key="1">
    <citation type="journal article" date="2019" name="Environ. Microbiol.">
        <title>Fungal ecological strategies reflected in gene transcription - a case study of two litter decomposers.</title>
        <authorList>
            <person name="Barbi F."/>
            <person name="Kohler A."/>
            <person name="Barry K."/>
            <person name="Baskaran P."/>
            <person name="Daum C."/>
            <person name="Fauchery L."/>
            <person name="Ihrmark K."/>
            <person name="Kuo A."/>
            <person name="LaButti K."/>
            <person name="Lipzen A."/>
            <person name="Morin E."/>
            <person name="Grigoriev I.V."/>
            <person name="Henrissat B."/>
            <person name="Lindahl B."/>
            <person name="Martin F."/>
        </authorList>
    </citation>
    <scope>NUCLEOTIDE SEQUENCE</scope>
    <source>
        <strain evidence="2">JB14</strain>
    </source>
</reference>
<protein>
    <submittedName>
        <fullName evidence="2">Uncharacterized protein</fullName>
    </submittedName>
</protein>
<proteinExistence type="predicted"/>